<keyword evidence="1" id="KW-1133">Transmembrane helix</keyword>
<dbReference type="PANTHER" id="PTHR33332">
    <property type="entry name" value="REVERSE TRANSCRIPTASE DOMAIN-CONTAINING PROTEIN"/>
    <property type="match status" value="1"/>
</dbReference>
<proteinExistence type="predicted"/>
<feature type="transmembrane region" description="Helical" evidence="1">
    <location>
        <begin position="12"/>
        <end position="36"/>
    </location>
</feature>
<organism evidence="2 3">
    <name type="scientific">Willisornis vidua</name>
    <name type="common">Xingu scale-backed antbird</name>
    <dbReference type="NCBI Taxonomy" id="1566151"/>
    <lineage>
        <taxon>Eukaryota</taxon>
        <taxon>Metazoa</taxon>
        <taxon>Chordata</taxon>
        <taxon>Craniata</taxon>
        <taxon>Vertebrata</taxon>
        <taxon>Euteleostomi</taxon>
        <taxon>Archelosauria</taxon>
        <taxon>Archosauria</taxon>
        <taxon>Dinosauria</taxon>
        <taxon>Saurischia</taxon>
        <taxon>Theropoda</taxon>
        <taxon>Coelurosauria</taxon>
        <taxon>Aves</taxon>
        <taxon>Neognathae</taxon>
        <taxon>Neoaves</taxon>
        <taxon>Telluraves</taxon>
        <taxon>Australaves</taxon>
        <taxon>Passeriformes</taxon>
        <taxon>Thamnophilidae</taxon>
        <taxon>Willisornis</taxon>
    </lineage>
</organism>
<evidence type="ECO:0000313" key="3">
    <source>
        <dbReference type="Proteomes" id="UP001145742"/>
    </source>
</evidence>
<keyword evidence="3" id="KW-1185">Reference proteome</keyword>
<accession>A0ABQ9D331</accession>
<evidence type="ECO:0008006" key="4">
    <source>
        <dbReference type="Google" id="ProtNLM"/>
    </source>
</evidence>
<keyword evidence="1" id="KW-0472">Membrane</keyword>
<protein>
    <recommendedName>
        <fullName evidence="4">Rna-directed dna polymerase from mobile element jockey-like</fullName>
    </recommendedName>
</protein>
<reference evidence="2" key="1">
    <citation type="submission" date="2019-10" db="EMBL/GenBank/DDBJ databases">
        <authorList>
            <person name="Soares A.E.R."/>
            <person name="Aleixo A."/>
            <person name="Schneider P."/>
            <person name="Miyaki C.Y."/>
            <person name="Schneider M.P."/>
            <person name="Mello C."/>
            <person name="Vasconcelos A.T.R."/>
        </authorList>
    </citation>
    <scope>NUCLEOTIDE SEQUENCE</scope>
    <source>
        <tissue evidence="2">Muscle</tissue>
    </source>
</reference>
<keyword evidence="1" id="KW-0812">Transmembrane</keyword>
<evidence type="ECO:0000313" key="2">
    <source>
        <dbReference type="EMBL" id="KAJ7411206.1"/>
    </source>
</evidence>
<name>A0ABQ9D331_9PASS</name>
<sequence length="84" mass="9459">MEFPVRQYKEKNFFPVIACVVLQGFILGPVPFNIFINYLDGGLDGILSKFADDTKLGGAVDSLKGREALQRNLDKLEDWTITNH</sequence>
<dbReference type="Proteomes" id="UP001145742">
    <property type="component" value="Unassembled WGS sequence"/>
</dbReference>
<evidence type="ECO:0000256" key="1">
    <source>
        <dbReference type="SAM" id="Phobius"/>
    </source>
</evidence>
<comment type="caution">
    <text evidence="2">The sequence shown here is derived from an EMBL/GenBank/DDBJ whole genome shotgun (WGS) entry which is preliminary data.</text>
</comment>
<dbReference type="EMBL" id="WHWB01034347">
    <property type="protein sequence ID" value="KAJ7411206.1"/>
    <property type="molecule type" value="Genomic_DNA"/>
</dbReference>
<gene>
    <name evidence="2" type="ORF">WISP_103727</name>
</gene>